<dbReference type="OrthoDB" id="10641990at2759"/>
<evidence type="ECO:0000256" key="1">
    <source>
        <dbReference type="SAM" id="SignalP"/>
    </source>
</evidence>
<feature type="signal peptide" evidence="1">
    <location>
        <begin position="1"/>
        <end position="17"/>
    </location>
</feature>
<proteinExistence type="predicted"/>
<dbReference type="Proteomes" id="UP000241546">
    <property type="component" value="Unassembled WGS sequence"/>
</dbReference>
<sequence>MAVTAGILAVCLAGGWGERQSHSAPGVLRIVSLVPSSKDSPSTAEKSCSWPPCRQRPQLREKDYSYCSYMRGDYAGISIAMVDGQSHTPGSTPAVFVSDPPPARHLFRCSMLKRLTCLPVREKCLIIPRVFGFFGHDSLGDADLLSP</sequence>
<feature type="chain" id="PRO_5015479962" evidence="1">
    <location>
        <begin position="18"/>
        <end position="147"/>
    </location>
</feature>
<accession>A0A2T4BFZ7</accession>
<protein>
    <submittedName>
        <fullName evidence="2">Uncharacterized protein</fullName>
    </submittedName>
</protein>
<dbReference type="AlphaFoldDB" id="A0A2T4BFZ7"/>
<evidence type="ECO:0000313" key="2">
    <source>
        <dbReference type="EMBL" id="PTB68243.1"/>
    </source>
</evidence>
<dbReference type="GeneID" id="36605008"/>
<evidence type="ECO:0000313" key="3">
    <source>
        <dbReference type="Proteomes" id="UP000241546"/>
    </source>
</evidence>
<dbReference type="EMBL" id="KZ680210">
    <property type="protein sequence ID" value="PTB68243.1"/>
    <property type="molecule type" value="Genomic_DNA"/>
</dbReference>
<keyword evidence="3" id="KW-1185">Reference proteome</keyword>
<keyword evidence="1" id="KW-0732">Signal</keyword>
<gene>
    <name evidence="2" type="ORF">BBK36DRAFT_1195333</name>
</gene>
<name>A0A2T4BFZ7_9HYPO</name>
<reference evidence="3" key="1">
    <citation type="submission" date="2016-07" db="EMBL/GenBank/DDBJ databases">
        <title>Multiple horizontal gene transfer events from other fungi enriched the ability of initially mycotrophic Trichoderma (Ascomycota) to feed on dead plant biomass.</title>
        <authorList>
            <consortium name="DOE Joint Genome Institute"/>
            <person name="Atanasova L."/>
            <person name="Chenthamara K."/>
            <person name="Zhang J."/>
            <person name="Grujic M."/>
            <person name="Henrissat B."/>
            <person name="Kuo A."/>
            <person name="Aerts A."/>
            <person name="Salamov A."/>
            <person name="Lipzen A."/>
            <person name="Labutti K."/>
            <person name="Barry K."/>
            <person name="Miao Y."/>
            <person name="Rahimi M.J."/>
            <person name="Shen Q."/>
            <person name="Grigoriev I.V."/>
            <person name="Kubicek C.P."/>
            <person name="Druzhinina I.S."/>
        </authorList>
    </citation>
    <scope>NUCLEOTIDE SEQUENCE [LARGE SCALE GENOMIC DNA]</scope>
    <source>
        <strain evidence="3">TUCIM 6016</strain>
    </source>
</reference>
<organism evidence="2 3">
    <name type="scientific">Trichoderma citrinoviride</name>
    <dbReference type="NCBI Taxonomy" id="58853"/>
    <lineage>
        <taxon>Eukaryota</taxon>
        <taxon>Fungi</taxon>
        <taxon>Dikarya</taxon>
        <taxon>Ascomycota</taxon>
        <taxon>Pezizomycotina</taxon>
        <taxon>Sordariomycetes</taxon>
        <taxon>Hypocreomycetidae</taxon>
        <taxon>Hypocreales</taxon>
        <taxon>Hypocreaceae</taxon>
        <taxon>Trichoderma</taxon>
    </lineage>
</organism>
<dbReference type="RefSeq" id="XP_024751563.1">
    <property type="nucleotide sequence ID" value="XM_024896890.1"/>
</dbReference>